<organism evidence="2 3">
    <name type="scientific">Tilletia controversa</name>
    <name type="common">dwarf bunt fungus</name>
    <dbReference type="NCBI Taxonomy" id="13291"/>
    <lineage>
        <taxon>Eukaryota</taxon>
        <taxon>Fungi</taxon>
        <taxon>Dikarya</taxon>
        <taxon>Basidiomycota</taxon>
        <taxon>Ustilaginomycotina</taxon>
        <taxon>Exobasidiomycetes</taxon>
        <taxon>Tilletiales</taxon>
        <taxon>Tilletiaceae</taxon>
        <taxon>Tilletia</taxon>
    </lineage>
</organism>
<accession>A0A8X7SUT6</accession>
<sequence>MSRQRSAVGQNQNPFGLTGSGSSSSSSAFKRITAELAQIRKDQHRLLASVQNVVSNQQTGQGAGTASRASDIPPGVIFTATGGPAVPPVGVKHNHSLILRNARSLVTEKMGDRSKRPYEYDYPKTVSAWRLRVIAGRDGDPDREVRLLRLNWAKSYMSEEVQSQLRCIFDYLLTHRRAHGVPAHMTREHLVSLFRNTYEYWQRQHRLRRTAKGRSQTAQEKARSKLLSRRRAKLSARTEALGIPELVRYADGTTLSRKGKANEAKVAARGLDMRADIEFAVQMAVHSPEEVEMESHNNGERMVVRPMFLEWRSLELLDTVKYMDDNRKRLRPHPVRSCLHVFRQSSNFRLPSTVRRWMVSSEFAAEHPDVCCNVSDDAGPFDVETANFAMVDSPTTWGCPIPVNRLPPTRSNGEYFGPGEAAESDGEGDARDGEVGGGNSQDAEAGVEDDVEPWDDGDFDNDPFGEGGEGSGEGEDLFGEGRVDDSDDDDSGDDSDSDDGGDEFDDDGDGGDDGYGAYAGLGYRGRVGSVEGVSGFDLDDL</sequence>
<reference evidence="2" key="2">
    <citation type="journal article" date="2019" name="IMA Fungus">
        <title>Genome sequencing and comparison of five Tilletia species to identify candidate genes for the detection of regulated species infecting wheat.</title>
        <authorList>
            <person name="Nguyen H.D.T."/>
            <person name="Sultana T."/>
            <person name="Kesanakurti P."/>
            <person name="Hambleton S."/>
        </authorList>
    </citation>
    <scope>NUCLEOTIDE SEQUENCE</scope>
    <source>
        <strain evidence="2">DAOMC 236426</strain>
    </source>
</reference>
<feature type="compositionally biased region" description="Polar residues" evidence="1">
    <location>
        <begin position="1"/>
        <end position="15"/>
    </location>
</feature>
<feature type="compositionally biased region" description="Low complexity" evidence="1">
    <location>
        <begin position="526"/>
        <end position="535"/>
    </location>
</feature>
<feature type="compositionally biased region" description="Acidic residues" evidence="1">
    <location>
        <begin position="485"/>
        <end position="512"/>
    </location>
</feature>
<feature type="compositionally biased region" description="Gly residues" evidence="1">
    <location>
        <begin position="513"/>
        <end position="525"/>
    </location>
</feature>
<feature type="compositionally biased region" description="Acidic residues" evidence="1">
    <location>
        <begin position="445"/>
        <end position="463"/>
    </location>
</feature>
<keyword evidence="3" id="KW-1185">Reference proteome</keyword>
<protein>
    <submittedName>
        <fullName evidence="2">Uncharacterized protein</fullName>
    </submittedName>
</protein>
<dbReference type="EMBL" id="LWDE02000992">
    <property type="protein sequence ID" value="KAE8242974.1"/>
    <property type="molecule type" value="Genomic_DNA"/>
</dbReference>
<proteinExistence type="predicted"/>
<feature type="region of interest" description="Disordered" evidence="1">
    <location>
        <begin position="1"/>
        <end position="26"/>
    </location>
</feature>
<dbReference type="AlphaFoldDB" id="A0A8X7SUT6"/>
<evidence type="ECO:0000313" key="3">
    <source>
        <dbReference type="Proteomes" id="UP000077684"/>
    </source>
</evidence>
<comment type="caution">
    <text evidence="2">The sequence shown here is derived from an EMBL/GenBank/DDBJ whole genome shotgun (WGS) entry which is preliminary data.</text>
</comment>
<name>A0A8X7SUT6_9BASI</name>
<feature type="region of interest" description="Disordered" evidence="1">
    <location>
        <begin position="401"/>
        <end position="541"/>
    </location>
</feature>
<dbReference type="Proteomes" id="UP000077684">
    <property type="component" value="Unassembled WGS sequence"/>
</dbReference>
<evidence type="ECO:0000256" key="1">
    <source>
        <dbReference type="SAM" id="MobiDB-lite"/>
    </source>
</evidence>
<evidence type="ECO:0000313" key="2">
    <source>
        <dbReference type="EMBL" id="KAE8242974.1"/>
    </source>
</evidence>
<gene>
    <name evidence="2" type="ORF">A4X06_0g6638</name>
</gene>
<reference evidence="2" key="1">
    <citation type="submission" date="2016-04" db="EMBL/GenBank/DDBJ databases">
        <authorList>
            <person name="Nguyen H.D."/>
            <person name="Samba Siva P."/>
            <person name="Cullis J."/>
            <person name="Levesque C.A."/>
            <person name="Hambleton S."/>
        </authorList>
    </citation>
    <scope>NUCLEOTIDE SEQUENCE</scope>
    <source>
        <strain evidence="2">DAOMC 236426</strain>
    </source>
</reference>